<evidence type="ECO:0000256" key="2">
    <source>
        <dbReference type="SAM" id="Phobius"/>
    </source>
</evidence>
<dbReference type="PANTHER" id="PTHR28136:SF1">
    <property type="entry name" value="NUCLEUS EXPORT PROTEIN BRL1"/>
    <property type="match status" value="1"/>
</dbReference>
<feature type="compositionally biased region" description="Basic and acidic residues" evidence="1">
    <location>
        <begin position="164"/>
        <end position="180"/>
    </location>
</feature>
<dbReference type="InterPro" id="IPR040202">
    <property type="entry name" value="Brl1/Brr6"/>
</dbReference>
<dbReference type="PANTHER" id="PTHR28136">
    <property type="entry name" value="NUCLEUS EXPORT PROTEIN BRR6"/>
    <property type="match status" value="1"/>
</dbReference>
<proteinExistence type="predicted"/>
<organism evidence="4 5">
    <name type="scientific">Trichoderma asperellum</name>
    <name type="common">Filamentous fungus</name>
    <dbReference type="NCBI Taxonomy" id="101201"/>
    <lineage>
        <taxon>Eukaryota</taxon>
        <taxon>Fungi</taxon>
        <taxon>Dikarya</taxon>
        <taxon>Ascomycota</taxon>
        <taxon>Pezizomycotina</taxon>
        <taxon>Sordariomycetes</taxon>
        <taxon>Hypocreomycetidae</taxon>
        <taxon>Hypocreales</taxon>
        <taxon>Hypocreaceae</taxon>
        <taxon>Trichoderma</taxon>
    </lineage>
</organism>
<name>A0A6V8QQX6_TRIAP</name>
<feature type="compositionally biased region" description="Low complexity" evidence="1">
    <location>
        <begin position="109"/>
        <end position="120"/>
    </location>
</feature>
<feature type="compositionally biased region" description="Basic residues" evidence="1">
    <location>
        <begin position="492"/>
        <end position="501"/>
    </location>
</feature>
<dbReference type="SMART" id="SM01042">
    <property type="entry name" value="Brr6_like_C_C"/>
    <property type="match status" value="1"/>
</dbReference>
<dbReference type="InterPro" id="IPR018767">
    <property type="entry name" value="Brl1/Brr6_dom"/>
</dbReference>
<feature type="region of interest" description="Disordered" evidence="1">
    <location>
        <begin position="37"/>
        <end position="56"/>
    </location>
</feature>
<evidence type="ECO:0000313" key="4">
    <source>
        <dbReference type="EMBL" id="GFP52873.1"/>
    </source>
</evidence>
<accession>A0A6V8QQX6</accession>
<keyword evidence="2" id="KW-1133">Transmembrane helix</keyword>
<dbReference type="OrthoDB" id="5961at2759"/>
<evidence type="ECO:0000256" key="1">
    <source>
        <dbReference type="SAM" id="MobiDB-lite"/>
    </source>
</evidence>
<dbReference type="Proteomes" id="UP000517252">
    <property type="component" value="Unassembled WGS sequence"/>
</dbReference>
<comment type="caution">
    <text evidence="4">The sequence shown here is derived from an EMBL/GenBank/DDBJ whole genome shotgun (WGS) entry which is preliminary data.</text>
</comment>
<sequence>MERRTFEAPMEWEYQNTGPIDLTSPFAQVAKKRSDNLFSSSSPIKSSSASGSFSVFGTPSKPPTKSFFTPQLAPKVVAPPFRNPAFTTPRKMDESFSSFTTVAEDSPDATEASAASAVAALPNDTSESEHLSDVTTSTITTPTKIDKASRYTRGSPRKFAAGRGEIRPVSRDSPRKDMQVLRKRKRHNYDKDVSSVIRHMPPDWEGDASDTDTSAASHGGTPLGTNASLPSHPSSSSSSQQRLQQQHAPKREGWFVSALGTMDRYPGAPDHIYRWLQLGLNCFIIGVILFFGWSVVDAVRSDIRNANEMARMEIISLISDCQNHYISNGCAKNDRPALIGMCAQWYDCMTQDSDAIMRVKVTIKQVADVINEFADAMNLKAWLLFGGIAIFVIFANIMIGWGRSKTQPAPVHPPAYSHVPVMGPDVTPAHFRQRFESPGTHFNTPRSQRYAYIEDDTDFDMSTPKALGQGFGYMPAGHRSPGKGEWSASSIKYHRSPSRGY</sequence>
<feature type="compositionally biased region" description="Low complexity" evidence="1">
    <location>
        <begin position="228"/>
        <end position="247"/>
    </location>
</feature>
<dbReference type="AlphaFoldDB" id="A0A6V8QQX6"/>
<feature type="compositionally biased region" description="Low complexity" evidence="1">
    <location>
        <begin position="39"/>
        <end position="54"/>
    </location>
</feature>
<dbReference type="EMBL" id="BLZH01000002">
    <property type="protein sequence ID" value="GFP52873.1"/>
    <property type="molecule type" value="Genomic_DNA"/>
</dbReference>
<protein>
    <submittedName>
        <fullName evidence="4">Nucleus export protein BRL1</fullName>
    </submittedName>
</protein>
<feature type="transmembrane region" description="Helical" evidence="2">
    <location>
        <begin position="272"/>
        <end position="296"/>
    </location>
</feature>
<keyword evidence="2" id="KW-0472">Membrane</keyword>
<dbReference type="Pfam" id="PF10104">
    <property type="entry name" value="Brr6_like_C_C"/>
    <property type="match status" value="1"/>
</dbReference>
<reference evidence="4 5" key="1">
    <citation type="submission" date="2020-07" db="EMBL/GenBank/DDBJ databases">
        <title>Trichoderma asperellum IC-1 whole genome shotgun sequence.</title>
        <authorList>
            <person name="Kanamasa S."/>
            <person name="Takahashi H."/>
        </authorList>
    </citation>
    <scope>NUCLEOTIDE SEQUENCE [LARGE SCALE GENOMIC DNA]</scope>
    <source>
        <strain evidence="4 5">IC-1</strain>
    </source>
</reference>
<feature type="domain" description="Brl1/Brr6" evidence="3">
    <location>
        <begin position="272"/>
        <end position="403"/>
    </location>
</feature>
<dbReference type="GO" id="GO:0006998">
    <property type="term" value="P:nuclear envelope organization"/>
    <property type="evidence" value="ECO:0007669"/>
    <property type="project" value="InterPro"/>
</dbReference>
<dbReference type="GO" id="GO:0031965">
    <property type="term" value="C:nuclear membrane"/>
    <property type="evidence" value="ECO:0007669"/>
    <property type="project" value="InterPro"/>
</dbReference>
<feature type="region of interest" description="Disordered" evidence="1">
    <location>
        <begin position="100"/>
        <end position="247"/>
    </location>
</feature>
<evidence type="ECO:0000313" key="5">
    <source>
        <dbReference type="Proteomes" id="UP000517252"/>
    </source>
</evidence>
<evidence type="ECO:0000259" key="3">
    <source>
        <dbReference type="SMART" id="SM01042"/>
    </source>
</evidence>
<keyword evidence="2" id="KW-0812">Transmembrane</keyword>
<feature type="region of interest" description="Disordered" evidence="1">
    <location>
        <begin position="478"/>
        <end position="501"/>
    </location>
</feature>
<gene>
    <name evidence="4" type="ORF">TASIC1_0002005700</name>
</gene>
<dbReference type="GO" id="GO:0055088">
    <property type="term" value="P:lipid homeostasis"/>
    <property type="evidence" value="ECO:0007669"/>
    <property type="project" value="InterPro"/>
</dbReference>
<feature type="transmembrane region" description="Helical" evidence="2">
    <location>
        <begin position="381"/>
        <end position="401"/>
    </location>
</feature>